<feature type="region of interest" description="Disordered" evidence="11">
    <location>
        <begin position="154"/>
        <end position="185"/>
    </location>
</feature>
<keyword evidence="6 9" id="KW-0862">Zinc</keyword>
<dbReference type="VEuPathDB" id="VectorBase:PPAI007140"/>
<dbReference type="InterPro" id="IPR036375">
    <property type="entry name" value="Hemopexin-like_dom_sf"/>
</dbReference>
<dbReference type="SUPFAM" id="SSF55486">
    <property type="entry name" value="Metalloproteases ('zincins'), catalytic domain"/>
    <property type="match status" value="1"/>
</dbReference>
<evidence type="ECO:0000256" key="6">
    <source>
        <dbReference type="ARBA" id="ARBA00022833"/>
    </source>
</evidence>
<dbReference type="GO" id="GO:0008270">
    <property type="term" value="F:zinc ion binding"/>
    <property type="evidence" value="ECO:0007669"/>
    <property type="project" value="InterPro"/>
</dbReference>
<dbReference type="VEuPathDB" id="VectorBase:PPAPM1_006581"/>
<dbReference type="PROSITE" id="PS51642">
    <property type="entry name" value="HEMOPEXIN_2"/>
    <property type="match status" value="1"/>
</dbReference>
<sequence length="366" mass="42323">MPTLSVGQVRRVLRDALNVWERNSKLTFREVNSDKADIQVMFARGNHGDGYNFDGIGGILAHAFYPGGGRGGDAHFDDDEKWLIDSNEDGKGGTSLMSVAVHEFGHSLGLGHSSVPDSIMGPWYNTYKEEGQLPEDDRLAIQQIYGTGRKQFAHNPHHHRHHYQTHSPPTHPTTTTTTTTTTERPTRHRIYYPERRDPIDIPTRRPHWTWYPNYPRTTTTTTTPRTYPTRPTYSDPYPEDPRYDSPRKHKPTKSDKPATCNTSYDAISVIRGELFIFKDRYFWRIGDKGLHAGYPHEIRLLWKEIPEDFTHVDAVYENKDLQIVFFIGYLLVELDFYDRKDLSLHINTVVVSYNNAREKLFNETAF</sequence>
<keyword evidence="10" id="KW-0106">Calcium</keyword>
<feature type="binding site" evidence="10">
    <location>
        <position position="80"/>
    </location>
    <ligand>
        <name>Ca(2+)</name>
        <dbReference type="ChEBI" id="CHEBI:29108"/>
        <label>1</label>
    </ligand>
</feature>
<dbReference type="Gene3D" id="2.110.10.10">
    <property type="entry name" value="Hemopexin-like domain"/>
    <property type="match status" value="1"/>
</dbReference>
<comment type="cofactor">
    <cofactor evidence="10">
        <name>Ca(2+)</name>
        <dbReference type="ChEBI" id="CHEBI:29108"/>
    </cofactor>
    <text evidence="10">Can bind about 5 Ca(2+) ions per subunit.</text>
</comment>
<feature type="binding site" evidence="10">
    <location>
        <position position="54"/>
    </location>
    <ligand>
        <name>Ca(2+)</name>
        <dbReference type="ChEBI" id="CHEBI:29108"/>
        <label>3</label>
    </ligand>
</feature>
<keyword evidence="4" id="KW-0732">Signal</keyword>
<dbReference type="Proteomes" id="UP000092462">
    <property type="component" value="Unassembled WGS sequence"/>
</dbReference>
<feature type="binding site" evidence="9">
    <location>
        <position position="112"/>
    </location>
    <ligand>
        <name>Zn(2+)</name>
        <dbReference type="ChEBI" id="CHEBI:29105"/>
        <label>2</label>
        <note>catalytic</note>
    </ligand>
</feature>
<reference evidence="13" key="1">
    <citation type="submission" date="2022-08" db="UniProtKB">
        <authorList>
            <consortium name="EnsemblMetazoa"/>
        </authorList>
    </citation>
    <scope>IDENTIFICATION</scope>
    <source>
        <strain evidence="13">Israel</strain>
    </source>
</reference>
<dbReference type="SMART" id="SM00120">
    <property type="entry name" value="HX"/>
    <property type="match status" value="2"/>
</dbReference>
<feature type="compositionally biased region" description="Low complexity" evidence="11">
    <location>
        <begin position="165"/>
        <end position="183"/>
    </location>
</feature>
<dbReference type="GO" id="GO:0005615">
    <property type="term" value="C:extracellular space"/>
    <property type="evidence" value="ECO:0007669"/>
    <property type="project" value="TreeGrafter"/>
</dbReference>
<feature type="binding site" evidence="10">
    <location>
        <position position="313"/>
    </location>
    <ligand>
        <name>Ca(2+)</name>
        <dbReference type="ChEBI" id="CHEBI:29108"/>
        <label>4</label>
    </ligand>
</feature>
<comment type="similarity">
    <text evidence="1">Belongs to the peptidase M10A family.</text>
</comment>
<keyword evidence="2" id="KW-0645">Protease</keyword>
<evidence type="ECO:0000256" key="7">
    <source>
        <dbReference type="ARBA" id="ARBA00023049"/>
    </source>
</evidence>
<evidence type="ECO:0000256" key="2">
    <source>
        <dbReference type="ARBA" id="ARBA00022670"/>
    </source>
</evidence>
<evidence type="ECO:0000256" key="11">
    <source>
        <dbReference type="SAM" id="MobiDB-lite"/>
    </source>
</evidence>
<dbReference type="AlphaFoldDB" id="A0A1B0GPG5"/>
<keyword evidence="7" id="KW-0482">Metalloprotease</keyword>
<evidence type="ECO:0000313" key="13">
    <source>
        <dbReference type="EnsemblMetazoa" id="PPAI007140-PA"/>
    </source>
</evidence>
<dbReference type="PIRSF" id="PIRSF001191">
    <property type="entry name" value="Peptidase_M10A_matrix"/>
    <property type="match status" value="1"/>
</dbReference>
<dbReference type="GO" id="GO:0030198">
    <property type="term" value="P:extracellular matrix organization"/>
    <property type="evidence" value="ECO:0007669"/>
    <property type="project" value="TreeGrafter"/>
</dbReference>
<evidence type="ECO:0000259" key="12">
    <source>
        <dbReference type="SMART" id="SM00235"/>
    </source>
</evidence>
<feature type="binding site" evidence="10">
    <location>
        <position position="62"/>
    </location>
    <ligand>
        <name>Zn(2+)</name>
        <dbReference type="ChEBI" id="CHEBI:29105"/>
        <label>1</label>
    </ligand>
</feature>
<dbReference type="InterPro" id="IPR024079">
    <property type="entry name" value="MetalloPept_cat_dom_sf"/>
</dbReference>
<evidence type="ECO:0000256" key="9">
    <source>
        <dbReference type="PIRSR" id="PIRSR001191-2"/>
    </source>
</evidence>
<feature type="binding site" evidence="10">
    <location>
        <position position="267"/>
    </location>
    <ligand>
        <name>Ca(2+)</name>
        <dbReference type="ChEBI" id="CHEBI:29108"/>
        <label>5</label>
    </ligand>
</feature>
<proteinExistence type="inferred from homology"/>
<feature type="domain" description="Peptidase metallopeptidase" evidence="12">
    <location>
        <begin position="2"/>
        <end position="147"/>
    </location>
</feature>
<evidence type="ECO:0000256" key="1">
    <source>
        <dbReference type="ARBA" id="ARBA00010370"/>
    </source>
</evidence>
<feature type="binding site" evidence="10">
    <location>
        <position position="73"/>
    </location>
    <ligand>
        <name>Ca(2+)</name>
        <dbReference type="ChEBI" id="CHEBI:29108"/>
        <label>2</label>
    </ligand>
</feature>
<dbReference type="InterPro" id="IPR006026">
    <property type="entry name" value="Peptidase_Metallo"/>
</dbReference>
<dbReference type="GO" id="GO:0004222">
    <property type="term" value="F:metalloendopeptidase activity"/>
    <property type="evidence" value="ECO:0007669"/>
    <property type="project" value="InterPro"/>
</dbReference>
<feature type="binding site" evidence="10">
    <location>
        <position position="77"/>
    </location>
    <ligand>
        <name>Ca(2+)</name>
        <dbReference type="ChEBI" id="CHEBI:29108"/>
        <label>3</label>
    </ligand>
</feature>
<dbReference type="SMART" id="SM00235">
    <property type="entry name" value="ZnMc"/>
    <property type="match status" value="1"/>
</dbReference>
<evidence type="ECO:0000256" key="3">
    <source>
        <dbReference type="ARBA" id="ARBA00022723"/>
    </source>
</evidence>
<dbReference type="CDD" id="cd04278">
    <property type="entry name" value="ZnMc_MMP"/>
    <property type="match status" value="1"/>
</dbReference>
<feature type="compositionally biased region" description="Low complexity" evidence="11">
    <location>
        <begin position="219"/>
        <end position="236"/>
    </location>
</feature>
<feature type="binding site" evidence="10">
    <location>
        <position position="37"/>
    </location>
    <ligand>
        <name>Ca(2+)</name>
        <dbReference type="ChEBI" id="CHEBI:29108"/>
        <label>2</label>
    </ligand>
</feature>
<dbReference type="GO" id="GO:0006508">
    <property type="term" value="P:proteolysis"/>
    <property type="evidence" value="ECO:0007669"/>
    <property type="project" value="UniProtKB-KW"/>
</dbReference>
<dbReference type="Gene3D" id="3.40.390.10">
    <property type="entry name" value="Collagenase (Catalytic Domain)"/>
    <property type="match status" value="1"/>
</dbReference>
<feature type="binding site" evidence="10">
    <location>
        <position position="80"/>
    </location>
    <ligand>
        <name>Ca(2+)</name>
        <dbReference type="ChEBI" id="CHEBI:29108"/>
        <label>3</label>
    </ligand>
</feature>
<dbReference type="InterPro" id="IPR018487">
    <property type="entry name" value="Hemopexin-like_repeat"/>
</dbReference>
<dbReference type="InterPro" id="IPR001818">
    <property type="entry name" value="Pept_M10_metallopeptidase"/>
</dbReference>
<feature type="binding site" evidence="10">
    <location>
        <position position="47"/>
    </location>
    <ligand>
        <name>Zn(2+)</name>
        <dbReference type="ChEBI" id="CHEBI:29105"/>
        <label>1</label>
    </ligand>
</feature>
<dbReference type="EMBL" id="AJVK01015211">
    <property type="status" value="NOT_ANNOTATED_CDS"/>
    <property type="molecule type" value="Genomic_DNA"/>
</dbReference>
<dbReference type="GO" id="GO:0030574">
    <property type="term" value="P:collagen catabolic process"/>
    <property type="evidence" value="ECO:0007669"/>
    <property type="project" value="TreeGrafter"/>
</dbReference>
<feature type="active site" evidence="8">
    <location>
        <position position="103"/>
    </location>
</feature>
<dbReference type="InterPro" id="IPR033739">
    <property type="entry name" value="M10A_MMP"/>
</dbReference>
<feature type="binding site" evidence="10">
    <location>
        <position position="78"/>
    </location>
    <ligand>
        <name>Ca(2+)</name>
        <dbReference type="ChEBI" id="CHEBI:29108"/>
        <label>1</label>
    </ligand>
</feature>
<feature type="binding site" evidence="10">
    <location>
        <position position="49"/>
    </location>
    <ligand>
        <name>Zn(2+)</name>
        <dbReference type="ChEBI" id="CHEBI:29105"/>
        <label>1</label>
    </ligand>
</feature>
<dbReference type="SUPFAM" id="SSF50923">
    <property type="entry name" value="Hemopexin-like domain"/>
    <property type="match status" value="1"/>
</dbReference>
<dbReference type="Pfam" id="PF00413">
    <property type="entry name" value="Peptidase_M10"/>
    <property type="match status" value="1"/>
</dbReference>
<feature type="region of interest" description="Disordered" evidence="11">
    <location>
        <begin position="219"/>
        <end position="258"/>
    </location>
</feature>
<dbReference type="InterPro" id="IPR021190">
    <property type="entry name" value="Pept_M10A"/>
</dbReference>
<dbReference type="EnsemblMetazoa" id="PPAI007140-RA">
    <property type="protein sequence ID" value="PPAI007140-PA"/>
    <property type="gene ID" value="PPAI007140"/>
</dbReference>
<keyword evidence="14" id="KW-1185">Reference proteome</keyword>
<keyword evidence="3 9" id="KW-0479">Metal-binding</keyword>
<name>A0A1B0GPG5_PHLPP</name>
<evidence type="ECO:0000256" key="8">
    <source>
        <dbReference type="PIRSR" id="PIRSR001191-1"/>
    </source>
</evidence>
<feature type="binding site" evidence="10">
    <location>
        <position position="55"/>
    </location>
    <ligand>
        <name>Ca(2+)</name>
        <dbReference type="ChEBI" id="CHEBI:29108"/>
        <label>3</label>
    </ligand>
</feature>
<evidence type="ECO:0000256" key="10">
    <source>
        <dbReference type="PIRSR" id="PIRSR621190-2"/>
    </source>
</evidence>
<feature type="binding site" evidence="10">
    <location>
        <position position="265"/>
    </location>
    <ligand>
        <name>Ca(2+)</name>
        <dbReference type="ChEBI" id="CHEBI:29108"/>
        <label>4</label>
    </ligand>
</feature>
<feature type="binding site" evidence="10">
    <location>
        <position position="120"/>
    </location>
    <ligand>
        <name>Zn(2+)</name>
        <dbReference type="ChEBI" id="CHEBI:29105"/>
        <label>2</label>
        <note>catalytic</note>
    </ligand>
</feature>
<feature type="binding site" evidence="9">
    <location>
        <position position="106"/>
    </location>
    <ligand>
        <name>Zn(2+)</name>
        <dbReference type="ChEBI" id="CHEBI:29105"/>
        <label>2</label>
        <note>catalytic</note>
    </ligand>
</feature>
<feature type="binding site" evidence="9">
    <location>
        <position position="102"/>
    </location>
    <ligand>
        <name>Zn(2+)</name>
        <dbReference type="ChEBI" id="CHEBI:29105"/>
        <label>2</label>
        <note>catalytic</note>
    </ligand>
</feature>
<dbReference type="PRINTS" id="PR00138">
    <property type="entry name" value="MATRIXIN"/>
</dbReference>
<dbReference type="GO" id="GO:0031012">
    <property type="term" value="C:extracellular matrix"/>
    <property type="evidence" value="ECO:0007669"/>
    <property type="project" value="InterPro"/>
</dbReference>
<evidence type="ECO:0000256" key="4">
    <source>
        <dbReference type="ARBA" id="ARBA00022729"/>
    </source>
</evidence>
<evidence type="ECO:0000313" key="14">
    <source>
        <dbReference type="Proteomes" id="UP000092462"/>
    </source>
</evidence>
<dbReference type="PANTHER" id="PTHR10201">
    <property type="entry name" value="MATRIX METALLOPROTEINASE"/>
    <property type="match status" value="1"/>
</dbReference>
<protein>
    <recommendedName>
        <fullName evidence="12">Peptidase metallopeptidase domain-containing protein</fullName>
    </recommendedName>
</protein>
<feature type="compositionally biased region" description="Basic residues" evidence="11">
    <location>
        <begin position="154"/>
        <end position="164"/>
    </location>
</feature>
<dbReference type="PANTHER" id="PTHR10201:SF291">
    <property type="entry name" value="MATRIX METALLOPROTEINASE 1, ISOFORM C-RELATED"/>
    <property type="match status" value="1"/>
</dbReference>
<organism evidence="13 14">
    <name type="scientific">Phlebotomus papatasi</name>
    <name type="common">Sandfly</name>
    <dbReference type="NCBI Taxonomy" id="29031"/>
    <lineage>
        <taxon>Eukaryota</taxon>
        <taxon>Metazoa</taxon>
        <taxon>Ecdysozoa</taxon>
        <taxon>Arthropoda</taxon>
        <taxon>Hexapoda</taxon>
        <taxon>Insecta</taxon>
        <taxon>Pterygota</taxon>
        <taxon>Neoptera</taxon>
        <taxon>Endopterygota</taxon>
        <taxon>Diptera</taxon>
        <taxon>Nematocera</taxon>
        <taxon>Psychodoidea</taxon>
        <taxon>Psychodidae</taxon>
        <taxon>Phlebotomus</taxon>
        <taxon>Phlebotomus</taxon>
    </lineage>
</organism>
<keyword evidence="5" id="KW-0378">Hydrolase</keyword>
<feature type="binding site" evidence="10">
    <location>
        <position position="71"/>
    </location>
    <ligand>
        <name>Ca(2+)</name>
        <dbReference type="ChEBI" id="CHEBI:29108"/>
        <label>2</label>
    </ligand>
</feature>
<dbReference type="Pfam" id="PF00045">
    <property type="entry name" value="Hemopexin"/>
    <property type="match status" value="1"/>
</dbReference>
<evidence type="ECO:0000256" key="5">
    <source>
        <dbReference type="ARBA" id="ARBA00022801"/>
    </source>
</evidence>
<comment type="cofactor">
    <cofactor evidence="10">
        <name>Zn(2+)</name>
        <dbReference type="ChEBI" id="CHEBI:29105"/>
    </cofactor>
    <text evidence="10">Binds 2 Zn(2+) ions per subunit.</text>
</comment>
<accession>A0A1B0GPG5</accession>
<feature type="compositionally biased region" description="Basic and acidic residues" evidence="11">
    <location>
        <begin position="239"/>
        <end position="256"/>
    </location>
</feature>
<feature type="binding site" evidence="10">
    <location>
        <position position="75"/>
    </location>
    <ligand>
        <name>Zn(2+)</name>
        <dbReference type="ChEBI" id="CHEBI:29105"/>
        <label>1</label>
    </ligand>
</feature>